<feature type="transmembrane region" description="Helical" evidence="8">
    <location>
        <begin position="560"/>
        <end position="578"/>
    </location>
</feature>
<evidence type="ECO:0000256" key="5">
    <source>
        <dbReference type="ARBA" id="ARBA00022989"/>
    </source>
</evidence>
<dbReference type="GO" id="GO:0055085">
    <property type="term" value="P:transmembrane transport"/>
    <property type="evidence" value="ECO:0007669"/>
    <property type="project" value="TreeGrafter"/>
</dbReference>
<dbReference type="SMART" id="SM01320">
    <property type="entry name" value="TRP_N"/>
    <property type="match status" value="1"/>
</dbReference>
<keyword evidence="12" id="KW-1185">Reference proteome</keyword>
<feature type="compositionally biased region" description="Polar residues" evidence="7">
    <location>
        <begin position="735"/>
        <end position="754"/>
    </location>
</feature>
<feature type="chain" id="PRO_5013219349" description="ML-like domain-containing protein" evidence="9">
    <location>
        <begin position="26"/>
        <end position="778"/>
    </location>
</feature>
<comment type="similarity">
    <text evidence="2">Belongs to the transient receptor potential (TRP) ion channel family.</text>
</comment>
<feature type="compositionally biased region" description="Low complexity" evidence="7">
    <location>
        <begin position="719"/>
        <end position="734"/>
    </location>
</feature>
<feature type="compositionally biased region" description="Low complexity" evidence="7">
    <location>
        <begin position="680"/>
        <end position="699"/>
    </location>
</feature>
<evidence type="ECO:0000313" key="12">
    <source>
        <dbReference type="Proteomes" id="UP000242287"/>
    </source>
</evidence>
<evidence type="ECO:0000256" key="9">
    <source>
        <dbReference type="SAM" id="SignalP"/>
    </source>
</evidence>
<dbReference type="AlphaFoldDB" id="A0A2A9NPU6"/>
<comment type="subcellular location">
    <subcellularLocation>
        <location evidence="1">Membrane</location>
        <topology evidence="1">Multi-pass membrane protein</topology>
    </subcellularLocation>
</comment>
<sequence>MLLSLLARLRAFLLFLLLLAGPAFSRDEVIFASSVTYCDPPETLLIQQFEVTYFARNQSVTFNISAASVQPNVNVTANLFLNVYGLNPVNYTIDLCNILGGALCPLPMYNFTGADSISLPDSLGVAGRIPGIAYKIPDLEGFAQLTLTEMGTGKIKACVQATLSNGWSTHQPSVEWVTGGFAIGALVSALSQSWSPTAIAPLVLLDLLFLYQTIASSAFLNLNYPSAYRSYTLNFAWATGLLSSTTIQTSIDRMRHLTGGKLADSSSGSAIGLVNRKLSPYNVPNIKLATLPLSLPSIAPVTRLVTGLFKSFSGTSSFTPKLHVNLGSNVDNYGNVQTVTANSANVLQAGIPIYVNSIHIATANAFMTVFLVLLVLVAILLSVFALIYLVALVLDRIDSKNSHLWRRIRHDYPCFVKAWTLRLGLVFLMPITIFVLYQWTLRDSWLSILLSVFCLLFILGLVGYPVFSTIRFACKSSPKSLYSHRKFVASYGPLYSRYRDTRYWFFLPFLTASVLKSFFIAFANARGEVQIVAILIIDSLLLLALVFFRPFETRADNIFSIFFGIVRLVCSGLLVAFIENLRVNAIRRVIIGIVIAVIFSVAVVVMFFRVIIALPFIVLRQRNRQSSSMSPSKSGDSDSAMLEKDGNKSIASWDPEQAITRPVNPTPDHSPEVDRAILQPCSFSPTTTSPISTNPSIYSRDSGTITVGSVLPRRWSFSLSAPGSPSTSSGQPQSVLRTMSEFSSTPHTPVTPISSVAHGSEGQPPSHVSHHPSLESNT</sequence>
<evidence type="ECO:0000256" key="7">
    <source>
        <dbReference type="SAM" id="MobiDB-lite"/>
    </source>
</evidence>
<dbReference type="Proteomes" id="UP000242287">
    <property type="component" value="Unassembled WGS sequence"/>
</dbReference>
<evidence type="ECO:0000256" key="6">
    <source>
        <dbReference type="ARBA" id="ARBA00023136"/>
    </source>
</evidence>
<feature type="transmembrane region" description="Helical" evidence="8">
    <location>
        <begin position="529"/>
        <end position="548"/>
    </location>
</feature>
<dbReference type="EMBL" id="KZ302020">
    <property type="protein sequence ID" value="PFH49776.1"/>
    <property type="molecule type" value="Genomic_DNA"/>
</dbReference>
<evidence type="ECO:0000256" key="4">
    <source>
        <dbReference type="ARBA" id="ARBA00022729"/>
    </source>
</evidence>
<dbReference type="Pfam" id="PF06011">
    <property type="entry name" value="TRP"/>
    <property type="match status" value="1"/>
</dbReference>
<feature type="transmembrane region" description="Helical" evidence="8">
    <location>
        <begin position="590"/>
        <end position="619"/>
    </location>
</feature>
<evidence type="ECO:0000259" key="10">
    <source>
        <dbReference type="SMART" id="SM01320"/>
    </source>
</evidence>
<dbReference type="InterPro" id="IPR032800">
    <property type="entry name" value="TRP_N"/>
</dbReference>
<evidence type="ECO:0000256" key="2">
    <source>
        <dbReference type="ARBA" id="ARBA00010642"/>
    </source>
</evidence>
<evidence type="ECO:0000256" key="8">
    <source>
        <dbReference type="SAM" id="Phobius"/>
    </source>
</evidence>
<dbReference type="Pfam" id="PF14558">
    <property type="entry name" value="TRP_N"/>
    <property type="match status" value="1"/>
</dbReference>
<dbReference type="PANTHER" id="PTHR31145">
    <property type="entry name" value="INTEGRAL MEMBRANE PROTEIN (AFU_ORTHOLOGUE AFUA_7G01610)"/>
    <property type="match status" value="1"/>
</dbReference>
<feature type="transmembrane region" description="Helical" evidence="8">
    <location>
        <begin position="415"/>
        <end position="439"/>
    </location>
</feature>
<dbReference type="STRING" id="703135.A0A2A9NPU6"/>
<gene>
    <name evidence="11" type="ORF">AMATHDRAFT_62533</name>
</gene>
<keyword evidence="4 9" id="KW-0732">Signal</keyword>
<reference evidence="11 12" key="1">
    <citation type="submission" date="2014-02" db="EMBL/GenBank/DDBJ databases">
        <title>Transposable element dynamics among asymbiotic and ectomycorrhizal Amanita fungi.</title>
        <authorList>
            <consortium name="DOE Joint Genome Institute"/>
            <person name="Hess J."/>
            <person name="Skrede I."/>
            <person name="Wolfe B."/>
            <person name="LaButti K."/>
            <person name="Ohm R.A."/>
            <person name="Grigoriev I.V."/>
            <person name="Pringle A."/>
        </authorList>
    </citation>
    <scope>NUCLEOTIDE SEQUENCE [LARGE SCALE GENOMIC DNA]</scope>
    <source>
        <strain evidence="11 12">SKay4041</strain>
    </source>
</reference>
<evidence type="ECO:0000256" key="1">
    <source>
        <dbReference type="ARBA" id="ARBA00004141"/>
    </source>
</evidence>
<dbReference type="InterPro" id="IPR010308">
    <property type="entry name" value="TRP_C"/>
</dbReference>
<feature type="transmembrane region" description="Helical" evidence="8">
    <location>
        <begin position="503"/>
        <end position="523"/>
    </location>
</feature>
<feature type="domain" description="ML-like" evidence="10">
    <location>
        <begin position="28"/>
        <end position="170"/>
    </location>
</feature>
<name>A0A2A9NPU6_9AGAR</name>
<evidence type="ECO:0000313" key="11">
    <source>
        <dbReference type="EMBL" id="PFH49776.1"/>
    </source>
</evidence>
<keyword evidence="5 8" id="KW-1133">Transmembrane helix</keyword>
<feature type="region of interest" description="Disordered" evidence="7">
    <location>
        <begin position="653"/>
        <end position="703"/>
    </location>
</feature>
<organism evidence="11 12">
    <name type="scientific">Amanita thiersii Skay4041</name>
    <dbReference type="NCBI Taxonomy" id="703135"/>
    <lineage>
        <taxon>Eukaryota</taxon>
        <taxon>Fungi</taxon>
        <taxon>Dikarya</taxon>
        <taxon>Basidiomycota</taxon>
        <taxon>Agaricomycotina</taxon>
        <taxon>Agaricomycetes</taxon>
        <taxon>Agaricomycetidae</taxon>
        <taxon>Agaricales</taxon>
        <taxon>Pluteineae</taxon>
        <taxon>Amanitaceae</taxon>
        <taxon>Amanita</taxon>
    </lineage>
</organism>
<dbReference type="GO" id="GO:0016020">
    <property type="term" value="C:membrane"/>
    <property type="evidence" value="ECO:0007669"/>
    <property type="project" value="UniProtKB-SubCell"/>
</dbReference>
<accession>A0A2A9NPU6</accession>
<dbReference type="OrthoDB" id="2115177at2759"/>
<evidence type="ECO:0000256" key="3">
    <source>
        <dbReference type="ARBA" id="ARBA00022692"/>
    </source>
</evidence>
<keyword evidence="3 8" id="KW-0812">Transmembrane</keyword>
<dbReference type="GO" id="GO:0009272">
    <property type="term" value="P:fungal-type cell wall biogenesis"/>
    <property type="evidence" value="ECO:0007669"/>
    <property type="project" value="TreeGrafter"/>
</dbReference>
<proteinExistence type="inferred from homology"/>
<protein>
    <recommendedName>
        <fullName evidence="10">ML-like domain-containing protein</fullName>
    </recommendedName>
</protein>
<feature type="signal peptide" evidence="9">
    <location>
        <begin position="1"/>
        <end position="25"/>
    </location>
</feature>
<dbReference type="PANTHER" id="PTHR31145:SF2">
    <property type="entry name" value="FLAVIN CARRIER PROTEIN 2"/>
    <property type="match status" value="1"/>
</dbReference>
<feature type="transmembrane region" description="Helical" evidence="8">
    <location>
        <begin position="445"/>
        <end position="467"/>
    </location>
</feature>
<feature type="transmembrane region" description="Helical" evidence="8">
    <location>
        <begin position="365"/>
        <end position="394"/>
    </location>
</feature>
<keyword evidence="6 8" id="KW-0472">Membrane</keyword>
<dbReference type="InterPro" id="IPR040241">
    <property type="entry name" value="TRP_Flc/Pkd2-like"/>
</dbReference>
<feature type="region of interest" description="Disordered" evidence="7">
    <location>
        <begin position="719"/>
        <end position="778"/>
    </location>
</feature>